<evidence type="ECO:0000313" key="15">
    <source>
        <dbReference type="EMBL" id="HIU48444.1"/>
    </source>
</evidence>
<dbReference type="InterPro" id="IPR001088">
    <property type="entry name" value="Glyco_hydro_4"/>
</dbReference>
<feature type="binding site" evidence="11">
    <location>
        <position position="179"/>
    </location>
    <ligand>
        <name>Mn(2+)</name>
        <dbReference type="ChEBI" id="CHEBI:29035"/>
    </ligand>
</feature>
<dbReference type="Proteomes" id="UP000824111">
    <property type="component" value="Unassembled WGS sequence"/>
</dbReference>
<protein>
    <submittedName>
        <fullName evidence="15">Alpha-glucosidase/alpha-galactosidase</fullName>
    </submittedName>
</protein>
<evidence type="ECO:0000256" key="10">
    <source>
        <dbReference type="PIRSR" id="PIRSR601088-2"/>
    </source>
</evidence>
<evidence type="ECO:0000259" key="14">
    <source>
        <dbReference type="Pfam" id="PF11975"/>
    </source>
</evidence>
<comment type="cofactor">
    <cofactor evidence="13">
        <name>NAD(+)</name>
        <dbReference type="ChEBI" id="CHEBI:57540"/>
    </cofactor>
    <text evidence="13">Binds 1 NAD(+) per subunit.</text>
</comment>
<dbReference type="GO" id="GO:0004553">
    <property type="term" value="F:hydrolase activity, hydrolyzing O-glycosyl compounds"/>
    <property type="evidence" value="ECO:0007669"/>
    <property type="project" value="InterPro"/>
</dbReference>
<evidence type="ECO:0000256" key="1">
    <source>
        <dbReference type="ARBA" id="ARBA00001936"/>
    </source>
</evidence>
<reference evidence="15" key="1">
    <citation type="submission" date="2020-10" db="EMBL/GenBank/DDBJ databases">
        <authorList>
            <person name="Gilroy R."/>
        </authorList>
    </citation>
    <scope>NUCLEOTIDE SEQUENCE</scope>
    <source>
        <strain evidence="15">ChiSjej4B22-9803</strain>
    </source>
</reference>
<dbReference type="GO" id="GO:0005975">
    <property type="term" value="P:carbohydrate metabolic process"/>
    <property type="evidence" value="ECO:0007669"/>
    <property type="project" value="InterPro"/>
</dbReference>
<dbReference type="SUPFAM" id="SSF51735">
    <property type="entry name" value="NAD(P)-binding Rossmann-fold domains"/>
    <property type="match status" value="1"/>
</dbReference>
<comment type="caution">
    <text evidence="15">The sequence shown here is derived from an EMBL/GenBank/DDBJ whole genome shotgun (WGS) entry which is preliminary data.</text>
</comment>
<dbReference type="EMBL" id="DVND01000097">
    <property type="protein sequence ID" value="HIU48444.1"/>
    <property type="molecule type" value="Genomic_DNA"/>
</dbReference>
<keyword evidence="11" id="KW-0170">Cobalt</keyword>
<feature type="binding site" evidence="11">
    <location>
        <position position="216"/>
    </location>
    <ligand>
        <name>Mn(2+)</name>
        <dbReference type="ChEBI" id="CHEBI:29035"/>
    </ligand>
</feature>
<dbReference type="Pfam" id="PF11975">
    <property type="entry name" value="Glyco_hydro_4C"/>
    <property type="match status" value="1"/>
</dbReference>
<dbReference type="PANTHER" id="PTHR32092">
    <property type="entry name" value="6-PHOSPHO-BETA-GLUCOSIDASE-RELATED"/>
    <property type="match status" value="1"/>
</dbReference>
<evidence type="ECO:0000313" key="16">
    <source>
        <dbReference type="Proteomes" id="UP000824111"/>
    </source>
</evidence>
<evidence type="ECO:0000256" key="13">
    <source>
        <dbReference type="RuleBase" id="RU361152"/>
    </source>
</evidence>
<keyword evidence="8" id="KW-0119">Carbohydrate metabolism</keyword>
<dbReference type="Pfam" id="PF02056">
    <property type="entry name" value="Glyco_hydro_4"/>
    <property type="match status" value="1"/>
</dbReference>
<evidence type="ECO:0000256" key="12">
    <source>
        <dbReference type="PIRSR" id="PIRSR601088-4"/>
    </source>
</evidence>
<dbReference type="InterPro" id="IPR022616">
    <property type="entry name" value="Glyco_hydro_4_C"/>
</dbReference>
<comment type="similarity">
    <text evidence="2 13">Belongs to the glycosyl hydrolase 4 family.</text>
</comment>
<dbReference type="InterPro" id="IPR053715">
    <property type="entry name" value="GH4_Enzyme_sf"/>
</dbReference>
<keyword evidence="4 11" id="KW-0479">Metal-binding</keyword>
<comment type="subunit">
    <text evidence="3">Homotetramer.</text>
</comment>
<evidence type="ECO:0000256" key="2">
    <source>
        <dbReference type="ARBA" id="ARBA00010141"/>
    </source>
</evidence>
<keyword evidence="6 13" id="KW-0520">NAD</keyword>
<evidence type="ECO:0000256" key="8">
    <source>
        <dbReference type="ARBA" id="ARBA00023277"/>
    </source>
</evidence>
<keyword evidence="11" id="KW-0533">Nickel</keyword>
<dbReference type="GO" id="GO:0046872">
    <property type="term" value="F:metal ion binding"/>
    <property type="evidence" value="ECO:0007669"/>
    <property type="project" value="UniProtKB-KW"/>
</dbReference>
<comment type="cofactor">
    <cofactor evidence="1">
        <name>Mn(2+)</name>
        <dbReference type="ChEBI" id="CHEBI:29035"/>
    </cofactor>
</comment>
<evidence type="ECO:0000256" key="5">
    <source>
        <dbReference type="ARBA" id="ARBA00022801"/>
    </source>
</evidence>
<dbReference type="Gene3D" id="3.90.1820.10">
    <property type="entry name" value="AglA-like glucosidase"/>
    <property type="match status" value="1"/>
</dbReference>
<feature type="site" description="Increases basicity of active site Tyr" evidence="12">
    <location>
        <position position="119"/>
    </location>
</feature>
<sequence>MNYNNGKAENLKIAYIGGGSRGWAWKLMSDLALEPALSGTVCLYDIDPEAAKHNEIIGNNIKNAEGGADNFRYVTAATLAEATKDADFVVISILPGTFDEMAVDVHAPEKYGIYQSVGDTAGPGGTIRALRCLPMIEEIAYAVRDNCPDAWVINYTNPMTMCVRTLYKAFPQIKAFGCCHEVFGTQEFLARVLDAELGIKDIKRNEIKVNVVGINHFTWLTEATYRDIDIFPVYRKYCEKYHESGAPAAPGVKDTWETNPFISSGKIKMDLFLRYGAIAAAGDRHLAEFCPGKWYLKDPETVKEWHFGLTSVSWRKEDLKNRLEQSRQLREGEKPFEMTPSGEEGVHQIKAILGLEDLVTNVNMPNYGQVPNLPLGAVVETNARFTSNSVRPVFAGNVPQGILGIMEATVSNQENTVEAAMERDIEKAFISFLNDQLVTIGFDDARKLYDEMVQGTKAYLKEYNV</sequence>
<keyword evidence="9 13" id="KW-0326">Glycosidase</keyword>
<proteinExistence type="inferred from homology"/>
<evidence type="ECO:0000256" key="4">
    <source>
        <dbReference type="ARBA" id="ARBA00022723"/>
    </source>
</evidence>
<dbReference type="InterPro" id="IPR036291">
    <property type="entry name" value="NAD(P)-bd_dom_sf"/>
</dbReference>
<reference evidence="15" key="2">
    <citation type="journal article" date="2021" name="PeerJ">
        <title>Extensive microbial diversity within the chicken gut microbiome revealed by metagenomics and culture.</title>
        <authorList>
            <person name="Gilroy R."/>
            <person name="Ravi A."/>
            <person name="Getino M."/>
            <person name="Pursley I."/>
            <person name="Horton D.L."/>
            <person name="Alikhan N.F."/>
            <person name="Baker D."/>
            <person name="Gharbi K."/>
            <person name="Hall N."/>
            <person name="Watson M."/>
            <person name="Adriaenssens E.M."/>
            <person name="Foster-Nyarko E."/>
            <person name="Jarju S."/>
            <person name="Secka A."/>
            <person name="Antonio M."/>
            <person name="Oren A."/>
            <person name="Chaudhuri R.R."/>
            <person name="La Ragione R."/>
            <person name="Hildebrand F."/>
            <person name="Pallen M.J."/>
        </authorList>
    </citation>
    <scope>NUCLEOTIDE SEQUENCE</scope>
    <source>
        <strain evidence="15">ChiSjej4B22-9803</strain>
    </source>
</reference>
<evidence type="ECO:0000256" key="6">
    <source>
        <dbReference type="ARBA" id="ARBA00023027"/>
    </source>
</evidence>
<keyword evidence="11" id="KW-0408">Iron</keyword>
<dbReference type="AlphaFoldDB" id="A0A9D1LUW6"/>
<evidence type="ECO:0000256" key="3">
    <source>
        <dbReference type="ARBA" id="ARBA00011881"/>
    </source>
</evidence>
<evidence type="ECO:0000256" key="7">
    <source>
        <dbReference type="ARBA" id="ARBA00023211"/>
    </source>
</evidence>
<keyword evidence="5 13" id="KW-0378">Hydrolase</keyword>
<keyword evidence="7 11" id="KW-0464">Manganese</keyword>
<evidence type="ECO:0000256" key="9">
    <source>
        <dbReference type="ARBA" id="ARBA00023295"/>
    </source>
</evidence>
<dbReference type="PANTHER" id="PTHR32092:SF2">
    <property type="entry name" value="ALPHA-GALACTURONIDASE"/>
    <property type="match status" value="1"/>
</dbReference>
<name>A0A9D1LUW6_9FIRM</name>
<gene>
    <name evidence="15" type="ORF">IAB04_03710</name>
</gene>
<dbReference type="SUPFAM" id="SSF56327">
    <property type="entry name" value="LDH C-terminal domain-like"/>
    <property type="match status" value="1"/>
</dbReference>
<feature type="binding site" evidence="10">
    <location>
        <position position="157"/>
    </location>
    <ligand>
        <name>substrate</name>
    </ligand>
</feature>
<dbReference type="InterPro" id="IPR015955">
    <property type="entry name" value="Lactate_DH/Glyco_Ohase_4_C"/>
</dbReference>
<feature type="domain" description="Glycosyl hydrolase family 4 C-terminal" evidence="14">
    <location>
        <begin position="211"/>
        <end position="438"/>
    </location>
</feature>
<dbReference type="PRINTS" id="PR00732">
    <property type="entry name" value="GLHYDRLASE4"/>
</dbReference>
<evidence type="ECO:0000256" key="11">
    <source>
        <dbReference type="PIRSR" id="PIRSR601088-3"/>
    </source>
</evidence>
<accession>A0A9D1LUW6</accession>
<dbReference type="GO" id="GO:0016616">
    <property type="term" value="F:oxidoreductase activity, acting on the CH-OH group of donors, NAD or NADP as acceptor"/>
    <property type="evidence" value="ECO:0007669"/>
    <property type="project" value="InterPro"/>
</dbReference>
<organism evidence="15 16">
    <name type="scientific">Candidatus Avimonoglobus intestinipullorum</name>
    <dbReference type="NCBI Taxonomy" id="2840699"/>
    <lineage>
        <taxon>Bacteria</taxon>
        <taxon>Bacillati</taxon>
        <taxon>Bacillota</taxon>
        <taxon>Clostridia</taxon>
        <taxon>Eubacteriales</taxon>
        <taxon>Candidatus Avimonoglobus</taxon>
    </lineage>
</organism>